<keyword evidence="2" id="KW-1185">Reference proteome</keyword>
<name>A0A2A2SJP5_9SPHN</name>
<dbReference type="Proteomes" id="UP000218151">
    <property type="component" value="Unassembled WGS sequence"/>
</dbReference>
<dbReference type="EMBL" id="NSLI01000001">
    <property type="protein sequence ID" value="PAX09251.1"/>
    <property type="molecule type" value="Genomic_DNA"/>
</dbReference>
<evidence type="ECO:0000313" key="2">
    <source>
        <dbReference type="Proteomes" id="UP000218151"/>
    </source>
</evidence>
<sequence length="288" mass="29584">MVEPSRRTSRLALAGGVAASLGLLAAGFLLGRAAAPEPAPVATPAPLPVPTPTPSPTPVVRTALDRAALLEAARLAADAFASGGPAPAQVAELAGRRFELSMAFGCAGPSAVLNAPLGWRYDEAAETLRVRAQPVLWEPSAWVPLRSVEQVETVEGFWIPRPWTVSDACPSNPTLGAGGAPDEQTLAVAQFHTVGGSRLGRSRGEAFEATERVAPDALSLAQGLRLRLTGRVTPAPGDGPIVCRAVGGPERRPTCLVSVSFAEVAIENPTTGATLATWDVSRSGTPGG</sequence>
<protein>
    <submittedName>
        <fullName evidence="1">Uncharacterized protein</fullName>
    </submittedName>
</protein>
<gene>
    <name evidence="1" type="ORF">CKY28_00325</name>
</gene>
<dbReference type="OrthoDB" id="7470453at2"/>
<comment type="caution">
    <text evidence="1">The sequence shown here is derived from an EMBL/GenBank/DDBJ whole genome shotgun (WGS) entry which is preliminary data.</text>
</comment>
<dbReference type="AlphaFoldDB" id="A0A2A2SJP5"/>
<accession>A0A2A2SJP5</accession>
<reference evidence="2" key="1">
    <citation type="submission" date="2017-09" db="EMBL/GenBank/DDBJ databases">
        <authorList>
            <person name="Feng G."/>
            <person name="Zhu H."/>
        </authorList>
    </citation>
    <scope>NUCLEOTIDE SEQUENCE [LARGE SCALE GENOMIC DNA]</scope>
    <source>
        <strain evidence="2">1PNM-20</strain>
    </source>
</reference>
<evidence type="ECO:0000313" key="1">
    <source>
        <dbReference type="EMBL" id="PAX09251.1"/>
    </source>
</evidence>
<proteinExistence type="predicted"/>
<organism evidence="1 2">
    <name type="scientific">Sphingomonas lenta</name>
    <dbReference type="NCBI Taxonomy" id="1141887"/>
    <lineage>
        <taxon>Bacteria</taxon>
        <taxon>Pseudomonadati</taxon>
        <taxon>Pseudomonadota</taxon>
        <taxon>Alphaproteobacteria</taxon>
        <taxon>Sphingomonadales</taxon>
        <taxon>Sphingomonadaceae</taxon>
        <taxon>Sphingomonas</taxon>
    </lineage>
</organism>
<dbReference type="RefSeq" id="WP_095996357.1">
    <property type="nucleotide sequence ID" value="NZ_NSLI01000001.1"/>
</dbReference>